<proteinExistence type="predicted"/>
<feature type="transmembrane region" description="Helical" evidence="1">
    <location>
        <begin position="6"/>
        <end position="25"/>
    </location>
</feature>
<accession>A0A9W4KTZ2</accession>
<dbReference type="EMBL" id="CAKKMG010000015">
    <property type="protein sequence ID" value="CAH0190691.1"/>
    <property type="molecule type" value="Genomic_DNA"/>
</dbReference>
<sequence length="30" mass="3508">MENLMQITPLVFWAVIIIGGIYLLARYIKK</sequence>
<evidence type="ECO:0000313" key="2">
    <source>
        <dbReference type="EMBL" id="CAH0190691.1"/>
    </source>
</evidence>
<name>A0A9W4KTZ2_9BACI</name>
<reference evidence="2" key="1">
    <citation type="submission" date="2021-11" db="EMBL/GenBank/DDBJ databases">
        <authorList>
            <person name="Bulgarelli D."/>
        </authorList>
    </citation>
    <scope>NUCLEOTIDE SEQUENCE</scope>
    <source>
        <strain evidence="2">Bi133</strain>
    </source>
</reference>
<evidence type="ECO:0000313" key="3">
    <source>
        <dbReference type="Proteomes" id="UP000789326"/>
    </source>
</evidence>
<keyword evidence="1" id="KW-0812">Transmembrane</keyword>
<comment type="caution">
    <text evidence="2">The sequence shown here is derived from an EMBL/GenBank/DDBJ whole genome shotgun (WGS) entry which is preliminary data.</text>
</comment>
<protein>
    <submittedName>
        <fullName evidence="2">Uncharacterized protein</fullName>
    </submittedName>
</protein>
<dbReference type="AlphaFoldDB" id="A0A9W4KTZ2"/>
<gene>
    <name evidence="2" type="ORF">SRABI133_01656</name>
</gene>
<keyword evidence="1" id="KW-1133">Transmembrane helix</keyword>
<organism evidence="2 3">
    <name type="scientific">Peribacillus simplex</name>
    <dbReference type="NCBI Taxonomy" id="1478"/>
    <lineage>
        <taxon>Bacteria</taxon>
        <taxon>Bacillati</taxon>
        <taxon>Bacillota</taxon>
        <taxon>Bacilli</taxon>
        <taxon>Bacillales</taxon>
        <taxon>Bacillaceae</taxon>
        <taxon>Peribacillus</taxon>
    </lineage>
</organism>
<dbReference type="Proteomes" id="UP000789326">
    <property type="component" value="Unassembled WGS sequence"/>
</dbReference>
<keyword evidence="1" id="KW-0472">Membrane</keyword>
<evidence type="ECO:0000256" key="1">
    <source>
        <dbReference type="SAM" id="Phobius"/>
    </source>
</evidence>